<dbReference type="CDD" id="cd01650">
    <property type="entry name" value="RT_nLTR_like"/>
    <property type="match status" value="1"/>
</dbReference>
<dbReference type="InterPro" id="IPR000477">
    <property type="entry name" value="RT_dom"/>
</dbReference>
<dbReference type="SUPFAM" id="SSF56219">
    <property type="entry name" value="DNase I-like"/>
    <property type="match status" value="1"/>
</dbReference>
<evidence type="ECO:0000259" key="2">
    <source>
        <dbReference type="Pfam" id="PF13966"/>
    </source>
</evidence>
<dbReference type="PANTHER" id="PTHR33116">
    <property type="entry name" value="REVERSE TRANSCRIPTASE ZINC-BINDING DOMAIN-CONTAINING PROTEIN-RELATED-RELATED"/>
    <property type="match status" value="1"/>
</dbReference>
<evidence type="ECO:0000313" key="3">
    <source>
        <dbReference type="EMBL" id="KAH1046922.1"/>
    </source>
</evidence>
<evidence type="ECO:0008006" key="5">
    <source>
        <dbReference type="Google" id="ProtNLM"/>
    </source>
</evidence>
<reference evidence="3 4" key="1">
    <citation type="journal article" date="2021" name="Plant Biotechnol. J.">
        <title>Multi-omics assisted identification of the key and species-specific regulatory components of drought-tolerant mechanisms in Gossypium stocksii.</title>
        <authorList>
            <person name="Yu D."/>
            <person name="Ke L."/>
            <person name="Zhang D."/>
            <person name="Wu Y."/>
            <person name="Sun Y."/>
            <person name="Mei J."/>
            <person name="Sun J."/>
            <person name="Sun Y."/>
        </authorList>
    </citation>
    <scope>NUCLEOTIDE SEQUENCE [LARGE SCALE GENOMIC DNA]</scope>
    <source>
        <strain evidence="4">cv. E1</strain>
        <tissue evidence="3">Leaf</tissue>
    </source>
</reference>
<accession>A0A9D3ZM17</accession>
<dbReference type="Pfam" id="PF00078">
    <property type="entry name" value="RVT_1"/>
    <property type="match status" value="1"/>
</dbReference>
<keyword evidence="4" id="KW-1185">Reference proteome</keyword>
<name>A0A9D3ZM17_9ROSI</name>
<dbReference type="Proteomes" id="UP000828251">
    <property type="component" value="Unassembled WGS sequence"/>
</dbReference>
<dbReference type="Gene3D" id="3.60.10.10">
    <property type="entry name" value="Endonuclease/exonuclease/phosphatase"/>
    <property type="match status" value="1"/>
</dbReference>
<dbReference type="InterPro" id="IPR026960">
    <property type="entry name" value="RVT-Znf"/>
</dbReference>
<dbReference type="InterPro" id="IPR044730">
    <property type="entry name" value="RNase_H-like_dom_plant"/>
</dbReference>
<dbReference type="CDD" id="cd06222">
    <property type="entry name" value="RNase_H_like"/>
    <property type="match status" value="1"/>
</dbReference>
<comment type="caution">
    <text evidence="3">The sequence shown here is derived from an EMBL/GenBank/DDBJ whole genome shotgun (WGS) entry which is preliminary data.</text>
</comment>
<evidence type="ECO:0000313" key="4">
    <source>
        <dbReference type="Proteomes" id="UP000828251"/>
    </source>
</evidence>
<organism evidence="3 4">
    <name type="scientific">Gossypium stocksii</name>
    <dbReference type="NCBI Taxonomy" id="47602"/>
    <lineage>
        <taxon>Eukaryota</taxon>
        <taxon>Viridiplantae</taxon>
        <taxon>Streptophyta</taxon>
        <taxon>Embryophyta</taxon>
        <taxon>Tracheophyta</taxon>
        <taxon>Spermatophyta</taxon>
        <taxon>Magnoliopsida</taxon>
        <taxon>eudicotyledons</taxon>
        <taxon>Gunneridae</taxon>
        <taxon>Pentapetalae</taxon>
        <taxon>rosids</taxon>
        <taxon>malvids</taxon>
        <taxon>Malvales</taxon>
        <taxon>Malvaceae</taxon>
        <taxon>Malvoideae</taxon>
        <taxon>Gossypium</taxon>
    </lineage>
</organism>
<dbReference type="EMBL" id="JAIQCV010000011">
    <property type="protein sequence ID" value="KAH1046922.1"/>
    <property type="molecule type" value="Genomic_DNA"/>
</dbReference>
<evidence type="ECO:0000259" key="1">
    <source>
        <dbReference type="Pfam" id="PF00078"/>
    </source>
</evidence>
<dbReference type="AlphaFoldDB" id="A0A9D3ZM17"/>
<dbReference type="PANTHER" id="PTHR33116:SF86">
    <property type="entry name" value="REVERSE TRANSCRIPTASE DOMAIN-CONTAINING PROTEIN"/>
    <property type="match status" value="1"/>
</dbReference>
<feature type="domain" description="Reverse transcriptase" evidence="1">
    <location>
        <begin position="439"/>
        <end position="556"/>
    </location>
</feature>
<dbReference type="OrthoDB" id="1002131at2759"/>
<sequence>MANLINAKDGLGADESGDNVIGQHGGRCGSMKFPRIFWKYNREHRPDLIGLLETREALKYTIPRDDTLWLAIGDFNAILASNEKRGGHVAGRSCSLFNNFMDSMGLQDLGFSGPNFTWSRGVVFERLDRAICNDAWNLRFPLSKVLHLQKLKSDHRPLKLSLFPEVQVKRWNKEVYGHITNRKNLLMRKLNNVQKAIDRNNSAFLNQIELGIREELDSVLHHEELLWRQKARCDWLAFGDRNTKFFHRRTLQRRKHNRIIALKNQMGDWIMDEDVLKQEAVTFYENLYRENSRGLDGRGRGAFPVLSQEDILFLSKPVFNEEIKKALFDMAPLKAPSNDGLYAFFYQSQWEVVGPSICEWVKGVFSGNNIDSDLNNTLIVIIPKVQHPESFSQFRPISLCSVLYKLVMKVIANRFKVVFPKIIASEQAGFVAGNGVPSQKFKPMRGVRQGCPLSPYLFILCMEWLGQGIHEARTKGSWTLIRLSKSGPSLSHLFFADDLILFAKAEQDQARVIKEVLGNFCSISGHNVNIQKSNMVFSKGVNEDIQRRISGFLGIKVVQNLGTYLSVPLFHAKVTNNTLHFVVDKVRSKLSSWDARQLSLAGRIMLAQPVLLSILSYFMQSMMIPKGLCDEIEGMVRQFIWGASSGNRKIALVSWDSLCQPKSNGGLGLRSLQDHNTSFMMKLGFKLLIDESSLWVKVLRSKYRVQKGIPESLSRGRCSFLWRSLSRIWSLIRENLRWSVRNGHNIRCWKDSWVPNVGPLYKKLVCGSNLDIDCALKDMVTESEEWNLEFFRFWLPEEIIQGPQRVKVFLWLVFKQCLLTNEEIAKRGLGSDISCGACGHTCESVIHVLRDCTRAKEIWMQLVPTGDIKKLRLSPNPPIKDGWVFLNTNGSVRSDERYAAAGGLFCDHEGNLIVGFSRTDSLEAVNLIQEGLHGGSYLALILRVSLLLKSLSYWYLQYIPREENRVTDRIVKLRRDRDTGLRLIEKDHETSVLLV</sequence>
<dbReference type="InterPro" id="IPR043502">
    <property type="entry name" value="DNA/RNA_pol_sf"/>
</dbReference>
<gene>
    <name evidence="3" type="ORF">J1N35_037706</name>
</gene>
<protein>
    <recommendedName>
        <fullName evidence="5">Reverse transcriptase domain-containing protein</fullName>
    </recommendedName>
</protein>
<dbReference type="Pfam" id="PF13966">
    <property type="entry name" value="zf-RVT"/>
    <property type="match status" value="1"/>
</dbReference>
<dbReference type="SUPFAM" id="SSF56672">
    <property type="entry name" value="DNA/RNA polymerases"/>
    <property type="match status" value="1"/>
</dbReference>
<dbReference type="InterPro" id="IPR036691">
    <property type="entry name" value="Endo/exonu/phosph_ase_sf"/>
</dbReference>
<proteinExistence type="predicted"/>
<feature type="domain" description="Reverse transcriptase zinc-binding" evidence="2">
    <location>
        <begin position="802"/>
        <end position="859"/>
    </location>
</feature>